<dbReference type="AlphaFoldDB" id="A0A0F9W0D1"/>
<reference evidence="1" key="1">
    <citation type="journal article" date="2015" name="Nature">
        <title>Complex archaea that bridge the gap between prokaryotes and eukaryotes.</title>
        <authorList>
            <person name="Spang A."/>
            <person name="Saw J.H."/>
            <person name="Jorgensen S.L."/>
            <person name="Zaremba-Niedzwiedzka K."/>
            <person name="Martijn J."/>
            <person name="Lind A.E."/>
            <person name="van Eijk R."/>
            <person name="Schleper C."/>
            <person name="Guy L."/>
            <person name="Ettema T.J."/>
        </authorList>
    </citation>
    <scope>NUCLEOTIDE SEQUENCE</scope>
</reference>
<name>A0A0F9W0D1_9ZZZZ</name>
<accession>A0A0F9W0D1</accession>
<proteinExistence type="predicted"/>
<protein>
    <recommendedName>
        <fullName evidence="2">DUF1937 domain-containing protein</fullName>
    </recommendedName>
</protein>
<sequence length="139" mass="16455">MQDPKSKRPDKPVVYIASPYTRGDQALNVRASCKVWDELLTDGVVWPVTPLWTHFQHMMFPRGYRDWMNADEAMFSLYDALLRIPAICTELNYEQTESRGADEEEKWFRAADKPVFYNKEDLYTWVHQHFTTVLKGYNK</sequence>
<evidence type="ECO:0008006" key="2">
    <source>
        <dbReference type="Google" id="ProtNLM"/>
    </source>
</evidence>
<dbReference type="Gene3D" id="3.40.50.10400">
    <property type="entry name" value="Hypothetical protein PA1492"/>
    <property type="match status" value="1"/>
</dbReference>
<evidence type="ECO:0000313" key="1">
    <source>
        <dbReference type="EMBL" id="KKN79111.1"/>
    </source>
</evidence>
<comment type="caution">
    <text evidence="1">The sequence shown here is derived from an EMBL/GenBank/DDBJ whole genome shotgun (WGS) entry which is preliminary data.</text>
</comment>
<organism evidence="1">
    <name type="scientific">marine sediment metagenome</name>
    <dbReference type="NCBI Taxonomy" id="412755"/>
    <lineage>
        <taxon>unclassified sequences</taxon>
        <taxon>metagenomes</taxon>
        <taxon>ecological metagenomes</taxon>
    </lineage>
</organism>
<dbReference type="EMBL" id="LAZR01000252">
    <property type="protein sequence ID" value="KKN79111.1"/>
    <property type="molecule type" value="Genomic_DNA"/>
</dbReference>
<gene>
    <name evidence="1" type="ORF">LCGC14_0342990</name>
</gene>